<dbReference type="InterPro" id="IPR045443">
    <property type="entry name" value="DUF6504"/>
</dbReference>
<evidence type="ECO:0000313" key="2">
    <source>
        <dbReference type="EMBL" id="MDJ1371645.1"/>
    </source>
</evidence>
<organism evidence="2 3">
    <name type="scientific">Gulosibacter molinativorax</name>
    <dbReference type="NCBI Taxonomy" id="256821"/>
    <lineage>
        <taxon>Bacteria</taxon>
        <taxon>Bacillati</taxon>
        <taxon>Actinomycetota</taxon>
        <taxon>Actinomycetes</taxon>
        <taxon>Micrococcales</taxon>
        <taxon>Microbacteriaceae</taxon>
        <taxon>Gulosibacter</taxon>
    </lineage>
</organism>
<gene>
    <name evidence="2" type="ORF">C7K25_09740</name>
</gene>
<keyword evidence="3" id="KW-1185">Reference proteome</keyword>
<reference evidence="2" key="2">
    <citation type="journal article" date="2022" name="Sci. Rep.">
        <title>In silico prediction of the enzymes involved in the degradation of the herbicide molinate by Gulosibacter molinativorax ON4T.</title>
        <authorList>
            <person name="Lopes A.R."/>
            <person name="Bunin E."/>
            <person name="Viana A.T."/>
            <person name="Froufe H."/>
            <person name="Munoz-Merida A."/>
            <person name="Pinho D."/>
            <person name="Figueiredo J."/>
            <person name="Barroso C."/>
            <person name="Vaz-Moreira I."/>
            <person name="Bellanger X."/>
            <person name="Egas C."/>
            <person name="Nunes O.C."/>
        </authorList>
    </citation>
    <scope>NUCLEOTIDE SEQUENCE</scope>
    <source>
        <strain evidence="2">ON4</strain>
    </source>
</reference>
<proteinExistence type="predicted"/>
<dbReference type="Proteomes" id="UP001170379">
    <property type="component" value="Unassembled WGS sequence"/>
</dbReference>
<dbReference type="Pfam" id="PF20114">
    <property type="entry name" value="DUF6504"/>
    <property type="match status" value="1"/>
</dbReference>
<reference evidence="2" key="1">
    <citation type="submission" date="2018-03" db="EMBL/GenBank/DDBJ databases">
        <authorList>
            <person name="Nunes O.C."/>
            <person name="Lopes A.R."/>
            <person name="Froufe H."/>
            <person name="Munoz-Merida A."/>
            <person name="Barroso C."/>
            <person name="Egas C."/>
        </authorList>
    </citation>
    <scope>NUCLEOTIDE SEQUENCE</scope>
    <source>
        <strain evidence="2">ON4</strain>
    </source>
</reference>
<sequence length="106" mass="12037">MIVSEPIEVDLSSDGAPVRFIWRSVWYGVTSAPEPWLGRTAWWHSAARAPRGGGVPLEREMWRVDAVPLQGTRVRLDGSFDLTRLPDGSWQLAEAWDDELEMRLFA</sequence>
<evidence type="ECO:0000313" key="3">
    <source>
        <dbReference type="Proteomes" id="UP001170379"/>
    </source>
</evidence>
<evidence type="ECO:0000259" key="1">
    <source>
        <dbReference type="Pfam" id="PF20114"/>
    </source>
</evidence>
<dbReference type="EMBL" id="PXVD01000014">
    <property type="protein sequence ID" value="MDJ1371645.1"/>
    <property type="molecule type" value="Genomic_DNA"/>
</dbReference>
<comment type="caution">
    <text evidence="2">The sequence shown here is derived from an EMBL/GenBank/DDBJ whole genome shotgun (WGS) entry which is preliminary data.</text>
</comment>
<name>A0ABT7C8X8_9MICO</name>
<dbReference type="RefSeq" id="WP_026936970.1">
    <property type="nucleotide sequence ID" value="NZ_CP028426.1"/>
</dbReference>
<feature type="domain" description="DUF6504" evidence="1">
    <location>
        <begin position="3"/>
        <end position="97"/>
    </location>
</feature>
<protein>
    <recommendedName>
        <fullName evidence="1">DUF6504 domain-containing protein</fullName>
    </recommendedName>
</protein>
<accession>A0ABT7C8X8</accession>